<dbReference type="GO" id="GO:0005524">
    <property type="term" value="F:ATP binding"/>
    <property type="evidence" value="ECO:0007669"/>
    <property type="project" value="UniProtKB-KW"/>
</dbReference>
<evidence type="ECO:0000259" key="5">
    <source>
        <dbReference type="PROSITE" id="PS50893"/>
    </source>
</evidence>
<evidence type="ECO:0000256" key="2">
    <source>
        <dbReference type="ARBA" id="ARBA00022448"/>
    </source>
</evidence>
<dbReference type="Proteomes" id="UP001178662">
    <property type="component" value="Chromosome"/>
</dbReference>
<evidence type="ECO:0000313" key="7">
    <source>
        <dbReference type="Proteomes" id="UP001178662"/>
    </source>
</evidence>
<dbReference type="SMART" id="SM00382">
    <property type="entry name" value="AAA"/>
    <property type="match status" value="1"/>
</dbReference>
<evidence type="ECO:0000256" key="1">
    <source>
        <dbReference type="ARBA" id="ARBA00005417"/>
    </source>
</evidence>
<organism evidence="6 7">
    <name type="scientific">Candidatus Cohnella colombiensis</name>
    <dbReference type="NCBI Taxonomy" id="3121368"/>
    <lineage>
        <taxon>Bacteria</taxon>
        <taxon>Bacillati</taxon>
        <taxon>Bacillota</taxon>
        <taxon>Bacilli</taxon>
        <taxon>Bacillales</taxon>
        <taxon>Paenibacillaceae</taxon>
        <taxon>Cohnella</taxon>
    </lineage>
</organism>
<keyword evidence="2" id="KW-0813">Transport</keyword>
<sequence length="320" mass="36474">MAIIEIDHLTKDYGQNRGVFDVSFNVEQGEVYGFLGPNGAGKTSTIRHIMGFSRPQKGRTLVFRMNSWERASDIQRELGYLPGEIAFPESLTGTEFIRMMADLRGITNMKYTESLINKFELDPSGSLKRMSLGMKRKLAIVTAFMHDPAVLVLDEPTSGLDPIMQNFFIEFIKEEKKRGKTILLSSHIFSEIDATCDKISIIKDGRLISSFVADELRHNELKTFELEFKTEVAYMQFEEKAKSVPQLKIVSLTPNKLQTTLQINDSDINTFISFISNFDVKFFSEIKFTLEDYFMKYYDRRDTNSNETGGAGANVIHSNQ</sequence>
<keyword evidence="3" id="KW-0547">Nucleotide-binding</keyword>
<evidence type="ECO:0000313" key="6">
    <source>
        <dbReference type="EMBL" id="WEK55936.1"/>
    </source>
</evidence>
<dbReference type="SUPFAM" id="SSF52540">
    <property type="entry name" value="P-loop containing nucleoside triphosphate hydrolases"/>
    <property type="match status" value="1"/>
</dbReference>
<dbReference type="InterPro" id="IPR027417">
    <property type="entry name" value="P-loop_NTPase"/>
</dbReference>
<dbReference type="PANTHER" id="PTHR42711:SF5">
    <property type="entry name" value="ABC TRANSPORTER ATP-BINDING PROTEIN NATA"/>
    <property type="match status" value="1"/>
</dbReference>
<dbReference type="InterPro" id="IPR050763">
    <property type="entry name" value="ABC_transporter_ATP-binding"/>
</dbReference>
<dbReference type="InterPro" id="IPR003439">
    <property type="entry name" value="ABC_transporter-like_ATP-bd"/>
</dbReference>
<dbReference type="PROSITE" id="PS00211">
    <property type="entry name" value="ABC_TRANSPORTER_1"/>
    <property type="match status" value="1"/>
</dbReference>
<feature type="domain" description="ABC transporter" evidence="5">
    <location>
        <begin position="4"/>
        <end position="229"/>
    </location>
</feature>
<dbReference type="InterPro" id="IPR003593">
    <property type="entry name" value="AAA+_ATPase"/>
</dbReference>
<keyword evidence="4 6" id="KW-0067">ATP-binding</keyword>
<dbReference type="EMBL" id="CP119317">
    <property type="protein sequence ID" value="WEK55936.1"/>
    <property type="molecule type" value="Genomic_DNA"/>
</dbReference>
<dbReference type="PANTHER" id="PTHR42711">
    <property type="entry name" value="ABC TRANSPORTER ATP-BINDING PROTEIN"/>
    <property type="match status" value="1"/>
</dbReference>
<name>A0AA95EZR3_9BACL</name>
<dbReference type="InterPro" id="IPR017871">
    <property type="entry name" value="ABC_transporter-like_CS"/>
</dbReference>
<dbReference type="PROSITE" id="PS50893">
    <property type="entry name" value="ABC_TRANSPORTER_2"/>
    <property type="match status" value="1"/>
</dbReference>
<dbReference type="Pfam" id="PF00005">
    <property type="entry name" value="ABC_tran"/>
    <property type="match status" value="1"/>
</dbReference>
<dbReference type="AlphaFoldDB" id="A0AA95EZR3"/>
<proteinExistence type="inferred from homology"/>
<accession>A0AA95EZR3</accession>
<reference evidence="6" key="1">
    <citation type="submission" date="2023-03" db="EMBL/GenBank/DDBJ databases">
        <title>Andean soil-derived lignocellulolytic bacterial consortium as a source of novel taxa and putative plastic-active enzymes.</title>
        <authorList>
            <person name="Diaz-Garcia L."/>
            <person name="Chuvochina M."/>
            <person name="Feuerriegel G."/>
            <person name="Bunk B."/>
            <person name="Sproer C."/>
            <person name="Streit W.R."/>
            <person name="Rodriguez L.M."/>
            <person name="Overmann J."/>
            <person name="Jimenez D.J."/>
        </authorList>
    </citation>
    <scope>NUCLEOTIDE SEQUENCE</scope>
    <source>
        <strain evidence="6">MAG 2441</strain>
    </source>
</reference>
<evidence type="ECO:0000256" key="4">
    <source>
        <dbReference type="ARBA" id="ARBA00022840"/>
    </source>
</evidence>
<protein>
    <submittedName>
        <fullName evidence="6">ABC transporter ATP-binding protein</fullName>
    </submittedName>
</protein>
<dbReference type="CDD" id="cd03230">
    <property type="entry name" value="ABC_DR_subfamily_A"/>
    <property type="match status" value="1"/>
</dbReference>
<gene>
    <name evidence="6" type="ORF">P0Y55_07785</name>
</gene>
<evidence type="ECO:0000256" key="3">
    <source>
        <dbReference type="ARBA" id="ARBA00022741"/>
    </source>
</evidence>
<comment type="similarity">
    <text evidence="1">Belongs to the ABC transporter superfamily.</text>
</comment>
<keyword evidence="7" id="KW-1185">Reference proteome</keyword>
<dbReference type="GO" id="GO:0016887">
    <property type="term" value="F:ATP hydrolysis activity"/>
    <property type="evidence" value="ECO:0007669"/>
    <property type="project" value="InterPro"/>
</dbReference>
<dbReference type="Gene3D" id="3.40.50.300">
    <property type="entry name" value="P-loop containing nucleotide triphosphate hydrolases"/>
    <property type="match status" value="1"/>
</dbReference>